<dbReference type="InterPro" id="IPR006750">
    <property type="entry name" value="YdcZ"/>
</dbReference>
<evidence type="ECO:0000313" key="2">
    <source>
        <dbReference type="EMBL" id="SEN13764.1"/>
    </source>
</evidence>
<gene>
    <name evidence="2" type="ORF">SAMN05216325_108100</name>
</gene>
<evidence type="ECO:0000256" key="1">
    <source>
        <dbReference type="SAM" id="Phobius"/>
    </source>
</evidence>
<evidence type="ECO:0000313" key="3">
    <source>
        <dbReference type="Proteomes" id="UP000199459"/>
    </source>
</evidence>
<dbReference type="OrthoDB" id="9097160at2"/>
<reference evidence="2 3" key="1">
    <citation type="submission" date="2016-10" db="EMBL/GenBank/DDBJ databases">
        <authorList>
            <person name="de Groot N.N."/>
        </authorList>
    </citation>
    <scope>NUCLEOTIDE SEQUENCE [LARGE SCALE GENOMIC DNA]</scope>
    <source>
        <strain evidence="2 3">Nm22</strain>
    </source>
</reference>
<organism evidence="2 3">
    <name type="scientific">Nitrosomonas marina</name>
    <dbReference type="NCBI Taxonomy" id="917"/>
    <lineage>
        <taxon>Bacteria</taxon>
        <taxon>Pseudomonadati</taxon>
        <taxon>Pseudomonadota</taxon>
        <taxon>Betaproteobacteria</taxon>
        <taxon>Nitrosomonadales</taxon>
        <taxon>Nitrosomonadaceae</taxon>
        <taxon>Nitrosomonas</taxon>
    </lineage>
</organism>
<protein>
    <submittedName>
        <fullName evidence="2">Transporter family-2 protein</fullName>
    </submittedName>
</protein>
<feature type="transmembrane region" description="Helical" evidence="1">
    <location>
        <begin position="131"/>
        <end position="146"/>
    </location>
</feature>
<keyword evidence="1" id="KW-1133">Transmembrane helix</keyword>
<proteinExistence type="predicted"/>
<dbReference type="PANTHER" id="PTHR34821:SF2">
    <property type="entry name" value="INNER MEMBRANE PROTEIN YDCZ"/>
    <property type="match status" value="1"/>
</dbReference>
<dbReference type="GO" id="GO:0005886">
    <property type="term" value="C:plasma membrane"/>
    <property type="evidence" value="ECO:0007669"/>
    <property type="project" value="TreeGrafter"/>
</dbReference>
<name>A0A1H8E3S6_9PROT</name>
<feature type="transmembrane region" description="Helical" evidence="1">
    <location>
        <begin position="67"/>
        <end position="89"/>
    </location>
</feature>
<sequence length="147" mass="15532">MNHTAYILVALVVGVLISFQPPINASMARILDSPLFAATISLFISCMLMMVLWLLNDGGKNTAQITALPWWIVIGGIAGAVFVTSSIIIAPVLGMAAFVVCIIAGQLIGSIVIDHFGLIGMDTKTVSMQKILGLILILIGVILVRAD</sequence>
<dbReference type="Proteomes" id="UP000199459">
    <property type="component" value="Unassembled WGS sequence"/>
</dbReference>
<keyword evidence="1" id="KW-0472">Membrane</keyword>
<dbReference type="EMBL" id="FOCP01000008">
    <property type="protein sequence ID" value="SEN13764.1"/>
    <property type="molecule type" value="Genomic_DNA"/>
</dbReference>
<dbReference type="PANTHER" id="PTHR34821">
    <property type="entry name" value="INNER MEMBRANE PROTEIN YDCZ"/>
    <property type="match status" value="1"/>
</dbReference>
<feature type="transmembrane region" description="Helical" evidence="1">
    <location>
        <begin position="35"/>
        <end position="55"/>
    </location>
</feature>
<accession>A0A1H8E3S6</accession>
<dbReference type="AlphaFoldDB" id="A0A1H8E3S6"/>
<keyword evidence="1" id="KW-0812">Transmembrane</keyword>
<feature type="transmembrane region" description="Helical" evidence="1">
    <location>
        <begin position="95"/>
        <end position="119"/>
    </location>
</feature>
<dbReference type="STRING" id="917.SAMN05216326_10349"/>
<dbReference type="RefSeq" id="WP_090630640.1">
    <property type="nucleotide sequence ID" value="NZ_FOCP01000008.1"/>
</dbReference>
<dbReference type="Pfam" id="PF04657">
    <property type="entry name" value="DMT_YdcZ"/>
    <property type="match status" value="1"/>
</dbReference>